<dbReference type="GO" id="GO:0005886">
    <property type="term" value="C:plasma membrane"/>
    <property type="evidence" value="ECO:0007669"/>
    <property type="project" value="TreeGrafter"/>
</dbReference>
<dbReference type="InterPro" id="IPR002889">
    <property type="entry name" value="WSC_carb-bd"/>
</dbReference>
<keyword evidence="5" id="KW-0472">Membrane</keyword>
<feature type="domain" description="WSC" evidence="9">
    <location>
        <begin position="39"/>
        <end position="152"/>
    </location>
</feature>
<dbReference type="PANTHER" id="PTHR24269">
    <property type="entry name" value="KREMEN PROTEIN"/>
    <property type="match status" value="1"/>
</dbReference>
<feature type="region of interest" description="Disordered" evidence="7">
    <location>
        <begin position="462"/>
        <end position="499"/>
    </location>
</feature>
<sequence length="499" mass="55008">MRLQAGQALVAATSLLSVANAQGFFGSLTAQIGACGSDNFINLGCFPNFILNAGVYFSFSPQGFNPSDPSRSFPGFDPGSPFNSTVTPLNCARVCRGFGYKFAALRDNTCTCGIQLPSGYEPSPAATCNVPCGGDSRQTCGGAFAAQIYVDPTFAANGLVPITNSNPTIANYYRYLGCYNAPNGFPTQDARASALVVDIDACFNLGQVRCLCGTTFGLGAFRVHAELLATPGVCNTTCSAPSGVYGDCDISSQRCCGANNIFPVYINTELQGCFTPLIPGFKRLLTDLLFECDNIPATLTGPPTVLAQPEYDPSLVIQGSAALIRRPTVPVPGGRTYYLYGCYGIPPLAGLGGVFNALLSILLPNISPATLDSCAAECDSRGFNAFGMVNGHDVNQDNYHDHDDAYNYDQYYDQHLHHEHDYHYDYHVHHNHHWYGDDKHYFDHNNYDNDKYDNYRHRDVEHHDDNYDQHDNYRHRDYKHDHNDQYHNHRNRDNEHDND</sequence>
<keyword evidence="6" id="KW-0325">Glycoprotein</keyword>
<evidence type="ECO:0000259" key="9">
    <source>
        <dbReference type="PROSITE" id="PS51212"/>
    </source>
</evidence>
<keyword evidence="2" id="KW-0812">Transmembrane</keyword>
<evidence type="ECO:0000256" key="3">
    <source>
        <dbReference type="ARBA" id="ARBA00022729"/>
    </source>
</evidence>
<evidence type="ECO:0000256" key="8">
    <source>
        <dbReference type="SAM" id="SignalP"/>
    </source>
</evidence>
<evidence type="ECO:0000313" key="10">
    <source>
        <dbReference type="EMBL" id="KAG7291770.1"/>
    </source>
</evidence>
<organism evidence="10 11">
    <name type="scientific">Staphylotrichum longicolle</name>
    <dbReference type="NCBI Taxonomy" id="669026"/>
    <lineage>
        <taxon>Eukaryota</taxon>
        <taxon>Fungi</taxon>
        <taxon>Dikarya</taxon>
        <taxon>Ascomycota</taxon>
        <taxon>Pezizomycotina</taxon>
        <taxon>Sordariomycetes</taxon>
        <taxon>Sordariomycetidae</taxon>
        <taxon>Sordariales</taxon>
        <taxon>Chaetomiaceae</taxon>
        <taxon>Staphylotrichum</taxon>
    </lineage>
</organism>
<evidence type="ECO:0000313" key="11">
    <source>
        <dbReference type="Proteomes" id="UP001197093"/>
    </source>
</evidence>
<comment type="subcellular location">
    <subcellularLocation>
        <location evidence="1">Membrane</location>
        <topology evidence="1">Single-pass membrane protein</topology>
    </subcellularLocation>
</comment>
<dbReference type="AlphaFoldDB" id="A0AAD4F305"/>
<feature type="signal peptide" evidence="8">
    <location>
        <begin position="1"/>
        <end position="21"/>
    </location>
</feature>
<name>A0AAD4F305_9PEZI</name>
<reference evidence="10" key="1">
    <citation type="submission" date="2023-02" db="EMBL/GenBank/DDBJ databases">
        <authorList>
            <person name="Palmer J.M."/>
        </authorList>
    </citation>
    <scope>NUCLEOTIDE SEQUENCE</scope>
    <source>
        <strain evidence="10">FW57</strain>
    </source>
</reference>
<keyword evidence="4" id="KW-1133">Transmembrane helix</keyword>
<dbReference type="PANTHER" id="PTHR24269:SF16">
    <property type="entry name" value="PROTEIN SLG1"/>
    <property type="match status" value="1"/>
</dbReference>
<dbReference type="SMART" id="SM00321">
    <property type="entry name" value="WSC"/>
    <property type="match status" value="1"/>
</dbReference>
<evidence type="ECO:0000256" key="1">
    <source>
        <dbReference type="ARBA" id="ARBA00004167"/>
    </source>
</evidence>
<keyword evidence="3 8" id="KW-0732">Signal</keyword>
<dbReference type="Proteomes" id="UP001197093">
    <property type="component" value="Unassembled WGS sequence"/>
</dbReference>
<feature type="chain" id="PRO_5042200250" description="WSC domain-containing protein" evidence="8">
    <location>
        <begin position="22"/>
        <end position="499"/>
    </location>
</feature>
<dbReference type="PROSITE" id="PS51212">
    <property type="entry name" value="WSC"/>
    <property type="match status" value="1"/>
</dbReference>
<keyword evidence="11" id="KW-1185">Reference proteome</keyword>
<comment type="caution">
    <text evidence="10">The sequence shown here is derived from an EMBL/GenBank/DDBJ whole genome shotgun (WGS) entry which is preliminary data.</text>
</comment>
<evidence type="ECO:0000256" key="4">
    <source>
        <dbReference type="ARBA" id="ARBA00022989"/>
    </source>
</evidence>
<dbReference type="EMBL" id="JAHCVI010000001">
    <property type="protein sequence ID" value="KAG7291770.1"/>
    <property type="molecule type" value="Genomic_DNA"/>
</dbReference>
<protein>
    <recommendedName>
        <fullName evidence="9">WSC domain-containing protein</fullName>
    </recommendedName>
</protein>
<evidence type="ECO:0000256" key="7">
    <source>
        <dbReference type="SAM" id="MobiDB-lite"/>
    </source>
</evidence>
<proteinExistence type="predicted"/>
<evidence type="ECO:0000256" key="5">
    <source>
        <dbReference type="ARBA" id="ARBA00023136"/>
    </source>
</evidence>
<gene>
    <name evidence="10" type="ORF">NEMBOFW57_001790</name>
</gene>
<accession>A0AAD4F305</accession>
<dbReference type="InterPro" id="IPR051836">
    <property type="entry name" value="Kremen_rcpt"/>
</dbReference>
<evidence type="ECO:0000256" key="6">
    <source>
        <dbReference type="ARBA" id="ARBA00023180"/>
    </source>
</evidence>
<dbReference type="Pfam" id="PF01822">
    <property type="entry name" value="WSC"/>
    <property type="match status" value="1"/>
</dbReference>
<evidence type="ECO:0000256" key="2">
    <source>
        <dbReference type="ARBA" id="ARBA00022692"/>
    </source>
</evidence>